<evidence type="ECO:0000256" key="4">
    <source>
        <dbReference type="ARBA" id="ARBA00023163"/>
    </source>
</evidence>
<evidence type="ECO:0000256" key="6">
    <source>
        <dbReference type="SAM" id="MobiDB-lite"/>
    </source>
</evidence>
<comment type="caution">
    <text evidence="7">The sequence shown here is derived from an EMBL/GenBank/DDBJ whole genome shotgun (WGS) entry which is preliminary data.</text>
</comment>
<dbReference type="GO" id="GO:0000976">
    <property type="term" value="F:transcription cis-regulatory region binding"/>
    <property type="evidence" value="ECO:0007669"/>
    <property type="project" value="TreeGrafter"/>
</dbReference>
<dbReference type="GO" id="GO:0000981">
    <property type="term" value="F:DNA-binding transcription factor activity, RNA polymerase II-specific"/>
    <property type="evidence" value="ECO:0007669"/>
    <property type="project" value="TreeGrafter"/>
</dbReference>
<dbReference type="PANTHER" id="PTHR31845:SF10">
    <property type="entry name" value="ZN(II)2CYS6 TRANSCRIPTION FACTOR (EUROFUNG)"/>
    <property type="match status" value="1"/>
</dbReference>
<feature type="compositionally biased region" description="Polar residues" evidence="6">
    <location>
        <begin position="12"/>
        <end position="44"/>
    </location>
</feature>
<keyword evidence="8" id="KW-1185">Reference proteome</keyword>
<dbReference type="EMBL" id="JARH01001052">
    <property type="protein sequence ID" value="EXF73563.1"/>
    <property type="molecule type" value="Genomic_DNA"/>
</dbReference>
<dbReference type="AlphaFoldDB" id="A0A010RN48"/>
<name>A0A010RN48_9PEZI</name>
<feature type="region of interest" description="Disordered" evidence="6">
    <location>
        <begin position="1"/>
        <end position="44"/>
    </location>
</feature>
<accession>A0A010RN48</accession>
<organism evidence="7 8">
    <name type="scientific">Colletotrichum fioriniae PJ7</name>
    <dbReference type="NCBI Taxonomy" id="1445577"/>
    <lineage>
        <taxon>Eukaryota</taxon>
        <taxon>Fungi</taxon>
        <taxon>Dikarya</taxon>
        <taxon>Ascomycota</taxon>
        <taxon>Pezizomycotina</taxon>
        <taxon>Sordariomycetes</taxon>
        <taxon>Hypocreomycetidae</taxon>
        <taxon>Glomerellales</taxon>
        <taxon>Glomerellaceae</taxon>
        <taxon>Colletotrichum</taxon>
        <taxon>Colletotrichum acutatum species complex</taxon>
    </lineage>
</organism>
<dbReference type="InterPro" id="IPR051089">
    <property type="entry name" value="prtT"/>
</dbReference>
<gene>
    <name evidence="7" type="ORF">CFIO01_02855</name>
</gene>
<reference evidence="7 8" key="1">
    <citation type="submission" date="2014-02" db="EMBL/GenBank/DDBJ databases">
        <title>The genome sequence of Colletotrichum fioriniae PJ7.</title>
        <authorList>
            <person name="Baroncelli R."/>
            <person name="Thon M.R."/>
        </authorList>
    </citation>
    <scope>NUCLEOTIDE SEQUENCE [LARGE SCALE GENOMIC DNA]</scope>
    <source>
        <strain evidence="7 8">PJ7</strain>
    </source>
</reference>
<evidence type="ECO:0000256" key="3">
    <source>
        <dbReference type="ARBA" id="ARBA00023125"/>
    </source>
</evidence>
<evidence type="ECO:0000256" key="5">
    <source>
        <dbReference type="ARBA" id="ARBA00023242"/>
    </source>
</evidence>
<dbReference type="KEGG" id="cfj:CFIO01_02855"/>
<dbReference type="GO" id="GO:0005634">
    <property type="term" value="C:nucleus"/>
    <property type="evidence" value="ECO:0007669"/>
    <property type="project" value="UniProtKB-SubCell"/>
</dbReference>
<protein>
    <recommendedName>
        <fullName evidence="9">Transcription factor domain-containing protein</fullName>
    </recommendedName>
</protein>
<evidence type="ECO:0000313" key="7">
    <source>
        <dbReference type="EMBL" id="EXF73563.1"/>
    </source>
</evidence>
<keyword evidence="3" id="KW-0238">DNA-binding</keyword>
<proteinExistence type="predicted"/>
<dbReference type="eggNOG" id="ENOG502T34N">
    <property type="taxonomic scope" value="Eukaryota"/>
</dbReference>
<sequence length="442" mass="49360">MSLLNRDREQSARNSQASDSHPSSSINVHSATSQPQSDDPYSPLNSVATPVELLQGILTIIPGYRVTLQEANMILQLNDIHYFATSSDTSLMHLARGLAEDLGLTKRPDLSTSTSRSIVENAAHLRDDCGSRSQHTNVGRRAVLGLFYINSVLGSLLGRSSRLDFARYFDDCCERLSNDNELPTDSLLVHLIKTRKIAHKVDDIFGERNDIQGSNKKPFDGFHAMIIANVHKELESFVDSLPTHLRSNHLLHDHCMAMRIRLFEPAIHANGDHDFRTPHLRSRIMWRCFTSTQELLNAFLSLGVETYPTLTFVSILHLALAIIKAAALLSVEDRDWDLETARKNLDLAETLQILSDRCSTGPCVTSYSSTILSSRQRMVAAYAENYSGIRSWYLSKIGSTNTASDDMPMMMDPAFLQDSGMAEGYDFWQHLSGLSYGNLPNV</sequence>
<dbReference type="HOGENOM" id="CLU_006524_4_1_1"/>
<dbReference type="CDD" id="cd12148">
    <property type="entry name" value="fungal_TF_MHR"/>
    <property type="match status" value="1"/>
</dbReference>
<keyword evidence="5" id="KW-0539">Nucleus</keyword>
<dbReference type="PANTHER" id="PTHR31845">
    <property type="entry name" value="FINGER DOMAIN PROTEIN, PUTATIVE-RELATED"/>
    <property type="match status" value="1"/>
</dbReference>
<evidence type="ECO:0000256" key="1">
    <source>
        <dbReference type="ARBA" id="ARBA00004123"/>
    </source>
</evidence>
<dbReference type="OrthoDB" id="5217604at2759"/>
<feature type="compositionally biased region" description="Basic and acidic residues" evidence="6">
    <location>
        <begin position="1"/>
        <end position="11"/>
    </location>
</feature>
<dbReference type="Proteomes" id="UP000020467">
    <property type="component" value="Unassembled WGS sequence"/>
</dbReference>
<evidence type="ECO:0000256" key="2">
    <source>
        <dbReference type="ARBA" id="ARBA00023015"/>
    </source>
</evidence>
<comment type="subcellular location">
    <subcellularLocation>
        <location evidence="1">Nucleus</location>
    </subcellularLocation>
</comment>
<evidence type="ECO:0008006" key="9">
    <source>
        <dbReference type="Google" id="ProtNLM"/>
    </source>
</evidence>
<keyword evidence="2" id="KW-0805">Transcription regulation</keyword>
<evidence type="ECO:0000313" key="8">
    <source>
        <dbReference type="Proteomes" id="UP000020467"/>
    </source>
</evidence>
<keyword evidence="4" id="KW-0804">Transcription</keyword>